<gene>
    <name evidence="2" type="ORF">EGI31_09065</name>
</gene>
<dbReference type="Pfam" id="PF18480">
    <property type="entry name" value="DUF5615"/>
    <property type="match status" value="1"/>
</dbReference>
<keyword evidence="3" id="KW-1185">Reference proteome</keyword>
<proteinExistence type="predicted"/>
<feature type="domain" description="DUF5615" evidence="1">
    <location>
        <begin position="2"/>
        <end position="106"/>
    </location>
</feature>
<protein>
    <recommendedName>
        <fullName evidence="1">DUF5615 domain-containing protein</fullName>
    </recommendedName>
</protein>
<evidence type="ECO:0000313" key="2">
    <source>
        <dbReference type="EMBL" id="MCP9763105.1"/>
    </source>
</evidence>
<dbReference type="Proteomes" id="UP001204144">
    <property type="component" value="Unassembled WGS sequence"/>
</dbReference>
<evidence type="ECO:0000313" key="3">
    <source>
        <dbReference type="Proteomes" id="UP001204144"/>
    </source>
</evidence>
<evidence type="ECO:0000259" key="1">
    <source>
        <dbReference type="Pfam" id="PF18480"/>
    </source>
</evidence>
<dbReference type="EMBL" id="RJUF01000020">
    <property type="protein sequence ID" value="MCP9763105.1"/>
    <property type="molecule type" value="Genomic_DNA"/>
</dbReference>
<reference evidence="2 3" key="1">
    <citation type="submission" date="2018-11" db="EMBL/GenBank/DDBJ databases">
        <title>Novel bacteria species description.</title>
        <authorList>
            <person name="Han J.-H."/>
        </authorList>
    </citation>
    <scope>NUCLEOTIDE SEQUENCE [LARGE SCALE GENOMIC DNA]</scope>
    <source>
        <strain evidence="2 3">KCTC23259</strain>
    </source>
</reference>
<dbReference type="RefSeq" id="WP_255036891.1">
    <property type="nucleotide sequence ID" value="NZ_RJUF01000020.1"/>
</dbReference>
<sequence>MIILDSHLPPSLAPRIIETYNIDCFSATYLNLRHAADLDLFQFARTNNAIFITKDDDFLELNSRFGSPPKIIWLTCGNTSKKRLKEMFVSHFHQAMELLNNSDIVEISGI</sequence>
<accession>A0AAE3KWL6</accession>
<dbReference type="AlphaFoldDB" id="A0AAE3KWL6"/>
<dbReference type="InterPro" id="IPR041049">
    <property type="entry name" value="DUF5615"/>
</dbReference>
<comment type="caution">
    <text evidence="2">The sequence shown here is derived from an EMBL/GenBank/DDBJ whole genome shotgun (WGS) entry which is preliminary data.</text>
</comment>
<name>A0AAE3KWL6_9BACT</name>
<organism evidence="2 3">
    <name type="scientific">Lacihabitans soyangensis</name>
    <dbReference type="NCBI Taxonomy" id="869394"/>
    <lineage>
        <taxon>Bacteria</taxon>
        <taxon>Pseudomonadati</taxon>
        <taxon>Bacteroidota</taxon>
        <taxon>Cytophagia</taxon>
        <taxon>Cytophagales</taxon>
        <taxon>Leadbetterellaceae</taxon>
        <taxon>Lacihabitans</taxon>
    </lineage>
</organism>